<dbReference type="GO" id="GO:0003677">
    <property type="term" value="F:DNA binding"/>
    <property type="evidence" value="ECO:0007669"/>
    <property type="project" value="UniProtKB-KW"/>
</dbReference>
<accession>A0A4V3A0C8</accession>
<evidence type="ECO:0000259" key="3">
    <source>
        <dbReference type="SMART" id="SM00910"/>
    </source>
</evidence>
<sequence>MEREHLGNFNIAGFTYYEGVMCFQDLKIGEKLSLKLEENNGYDKRAVAIYYNKFKLGFIPRNENQIFYKLLKVGLNCIDMRIQMVDGTTHPEAQIRVVAFLVNGDENQ</sequence>
<keyword evidence="4" id="KW-0238">DNA-binding</keyword>
<dbReference type="RefSeq" id="WP_133261205.1">
    <property type="nucleotide sequence ID" value="NZ_SJCY01000002.1"/>
</dbReference>
<keyword evidence="1" id="KW-0479">Metal-binding</keyword>
<keyword evidence="5" id="KW-1185">Reference proteome</keyword>
<evidence type="ECO:0000256" key="1">
    <source>
        <dbReference type="ARBA" id="ARBA00022723"/>
    </source>
</evidence>
<feature type="domain" description="HIRAN" evidence="3">
    <location>
        <begin position="6"/>
        <end position="101"/>
    </location>
</feature>
<evidence type="ECO:0000256" key="2">
    <source>
        <dbReference type="ARBA" id="ARBA00022801"/>
    </source>
</evidence>
<dbReference type="Gene3D" id="3.30.70.2330">
    <property type="match status" value="1"/>
</dbReference>
<dbReference type="AlphaFoldDB" id="A0A4V3A0C8"/>
<gene>
    <name evidence="4" type="ORF">EZJ43_03050</name>
</gene>
<evidence type="ECO:0000313" key="4">
    <source>
        <dbReference type="EMBL" id="TDG37113.1"/>
    </source>
</evidence>
<dbReference type="Proteomes" id="UP000295668">
    <property type="component" value="Unassembled WGS sequence"/>
</dbReference>
<protein>
    <submittedName>
        <fullName evidence="4">DNA-binding protein</fullName>
    </submittedName>
</protein>
<dbReference type="EMBL" id="SJCY01000002">
    <property type="protein sequence ID" value="TDG37113.1"/>
    <property type="molecule type" value="Genomic_DNA"/>
</dbReference>
<dbReference type="GO" id="GO:0008270">
    <property type="term" value="F:zinc ion binding"/>
    <property type="evidence" value="ECO:0007669"/>
    <property type="project" value="InterPro"/>
</dbReference>
<comment type="caution">
    <text evidence="4">The sequence shown here is derived from an EMBL/GenBank/DDBJ whole genome shotgun (WGS) entry which is preliminary data.</text>
</comment>
<dbReference type="SMART" id="SM00910">
    <property type="entry name" value="HIRAN"/>
    <property type="match status" value="1"/>
</dbReference>
<name>A0A4V3A0C8_9SPHI</name>
<evidence type="ECO:0000313" key="5">
    <source>
        <dbReference type="Proteomes" id="UP000295668"/>
    </source>
</evidence>
<reference evidence="4 5" key="1">
    <citation type="submission" date="2019-02" db="EMBL/GenBank/DDBJ databases">
        <title>Pedobacter sp. nov., a novel speices isolated from soil of pinguins habitat in Antarcitica.</title>
        <authorList>
            <person name="He R.-H."/>
        </authorList>
    </citation>
    <scope>NUCLEOTIDE SEQUENCE [LARGE SCALE GENOMIC DNA]</scope>
    <source>
        <strain evidence="4 5">E01020</strain>
    </source>
</reference>
<keyword evidence="2" id="KW-0378">Hydrolase</keyword>
<organism evidence="4 5">
    <name type="scientific">Pedobacter changchengzhani</name>
    <dbReference type="NCBI Taxonomy" id="2529274"/>
    <lineage>
        <taxon>Bacteria</taxon>
        <taxon>Pseudomonadati</taxon>
        <taxon>Bacteroidota</taxon>
        <taxon>Sphingobacteriia</taxon>
        <taxon>Sphingobacteriales</taxon>
        <taxon>Sphingobacteriaceae</taxon>
        <taxon>Pedobacter</taxon>
    </lineage>
</organism>
<dbReference type="OrthoDB" id="9812156at2"/>
<proteinExistence type="predicted"/>
<dbReference type="Pfam" id="PF08797">
    <property type="entry name" value="HIRAN"/>
    <property type="match status" value="1"/>
</dbReference>
<dbReference type="GO" id="GO:0016818">
    <property type="term" value="F:hydrolase activity, acting on acid anhydrides, in phosphorus-containing anhydrides"/>
    <property type="evidence" value="ECO:0007669"/>
    <property type="project" value="InterPro"/>
</dbReference>
<dbReference type="InterPro" id="IPR014905">
    <property type="entry name" value="HIRAN"/>
</dbReference>